<comment type="caution">
    <text evidence="1">The sequence shown here is derived from an EMBL/GenBank/DDBJ whole genome shotgun (WGS) entry which is preliminary data.</text>
</comment>
<name>A0A6I4SYS2_9SPHN</name>
<gene>
    <name evidence="1" type="ORF">GRI89_11670</name>
</gene>
<accession>A0A6I4SYS2</accession>
<dbReference type="RefSeq" id="WP_159795616.1">
    <property type="nucleotide sequence ID" value="NZ_WTYM01000046.1"/>
</dbReference>
<protein>
    <submittedName>
        <fullName evidence="1">Uncharacterized protein</fullName>
    </submittedName>
</protein>
<evidence type="ECO:0000313" key="2">
    <source>
        <dbReference type="Proteomes" id="UP000433652"/>
    </source>
</evidence>
<keyword evidence="2" id="KW-1185">Reference proteome</keyword>
<dbReference type="EMBL" id="WTYM01000046">
    <property type="protein sequence ID" value="MXO60197.1"/>
    <property type="molecule type" value="Genomic_DNA"/>
</dbReference>
<organism evidence="1 2">
    <name type="scientific">Croceibacterium salegens</name>
    <dbReference type="NCBI Taxonomy" id="1737568"/>
    <lineage>
        <taxon>Bacteria</taxon>
        <taxon>Pseudomonadati</taxon>
        <taxon>Pseudomonadota</taxon>
        <taxon>Alphaproteobacteria</taxon>
        <taxon>Sphingomonadales</taxon>
        <taxon>Erythrobacteraceae</taxon>
        <taxon>Croceibacterium</taxon>
    </lineage>
</organism>
<reference evidence="1 2" key="1">
    <citation type="submission" date="2019-12" db="EMBL/GenBank/DDBJ databases">
        <title>Genomic-based taxomic classification of the family Erythrobacteraceae.</title>
        <authorList>
            <person name="Xu L."/>
        </authorList>
    </citation>
    <scope>NUCLEOTIDE SEQUENCE [LARGE SCALE GENOMIC DNA]</scope>
    <source>
        <strain evidence="1 2">MCCC 1K01500</strain>
    </source>
</reference>
<dbReference type="AlphaFoldDB" id="A0A6I4SYS2"/>
<dbReference type="OrthoDB" id="7450771at2"/>
<sequence>MSLFDQVLGFAHDHPTLKNMADKIGINPREAEKAIAALVEAHHKPEDTVTAAAAKTGLDAGVLNQIVGHIGGEGSLAEFAQMLDADHDGNPFDDIAERLFGKS</sequence>
<dbReference type="Proteomes" id="UP000433652">
    <property type="component" value="Unassembled WGS sequence"/>
</dbReference>
<evidence type="ECO:0000313" key="1">
    <source>
        <dbReference type="EMBL" id="MXO60197.1"/>
    </source>
</evidence>
<proteinExistence type="predicted"/>